<dbReference type="Pfam" id="PF07884">
    <property type="entry name" value="VKOR"/>
    <property type="match status" value="1"/>
</dbReference>
<keyword evidence="15" id="KW-1185">Reference proteome</keyword>
<evidence type="ECO:0000256" key="8">
    <source>
        <dbReference type="ARBA" id="ARBA00023002"/>
    </source>
</evidence>
<sequence>MNECKYLRFWCILGFIVSLYATYVEINLILNSQYKALCDLAPKISCTKAFASPYGKGFGLLNNIVSDSETSSSVWNPPNGIFGIVYYAVLYATANINHRSLRILQFICCILSNMMSIYLAYILYILDDICVVCLTIYLINFMCLWEMLRNEKSLWTRDFPFPKSKSSTKID</sequence>
<proteinExistence type="inferred from homology"/>
<reference evidence="14" key="1">
    <citation type="submission" date="2020-05" db="UniProtKB">
        <authorList>
            <consortium name="EnsemblMetazoa"/>
        </authorList>
    </citation>
    <scope>IDENTIFICATION</scope>
    <source>
        <strain evidence="14">USDA</strain>
    </source>
</reference>
<evidence type="ECO:0000256" key="2">
    <source>
        <dbReference type="ARBA" id="ARBA00006214"/>
    </source>
</evidence>
<dbReference type="STRING" id="35570.A0A1I8NZX3"/>
<dbReference type="AlphaFoldDB" id="A0A1I8NZX3"/>
<organism evidence="14 15">
    <name type="scientific">Stomoxys calcitrans</name>
    <name type="common">Stable fly</name>
    <name type="synonym">Conops calcitrans</name>
    <dbReference type="NCBI Taxonomy" id="35570"/>
    <lineage>
        <taxon>Eukaryota</taxon>
        <taxon>Metazoa</taxon>
        <taxon>Ecdysozoa</taxon>
        <taxon>Arthropoda</taxon>
        <taxon>Hexapoda</taxon>
        <taxon>Insecta</taxon>
        <taxon>Pterygota</taxon>
        <taxon>Neoptera</taxon>
        <taxon>Endopterygota</taxon>
        <taxon>Diptera</taxon>
        <taxon>Brachycera</taxon>
        <taxon>Muscomorpha</taxon>
        <taxon>Muscoidea</taxon>
        <taxon>Muscidae</taxon>
        <taxon>Stomoxys</taxon>
    </lineage>
</organism>
<comment type="subcellular location">
    <subcellularLocation>
        <location evidence="1">Endoplasmic reticulum membrane</location>
        <topology evidence="1">Multi-pass membrane protein</topology>
    </subcellularLocation>
</comment>
<evidence type="ECO:0000256" key="3">
    <source>
        <dbReference type="ARBA" id="ARBA00012278"/>
    </source>
</evidence>
<dbReference type="KEGG" id="scac:106088686"/>
<dbReference type="PANTHER" id="PTHR14519">
    <property type="entry name" value="VITAMIN K EPOXIDE REDUCTASE COMPLEX, SUBUNIT 1"/>
    <property type="match status" value="1"/>
</dbReference>
<keyword evidence="4 12" id="KW-0812">Transmembrane</keyword>
<keyword evidence="6" id="KW-0256">Endoplasmic reticulum</keyword>
<evidence type="ECO:0000256" key="1">
    <source>
        <dbReference type="ARBA" id="ARBA00004477"/>
    </source>
</evidence>
<evidence type="ECO:0000256" key="11">
    <source>
        <dbReference type="ARBA" id="ARBA00023284"/>
    </source>
</evidence>
<dbReference type="Gene3D" id="1.20.1440.130">
    <property type="entry name" value="VKOR domain"/>
    <property type="match status" value="1"/>
</dbReference>
<dbReference type="SMART" id="SM00756">
    <property type="entry name" value="VKc"/>
    <property type="match status" value="1"/>
</dbReference>
<evidence type="ECO:0000256" key="10">
    <source>
        <dbReference type="ARBA" id="ARBA00023157"/>
    </source>
</evidence>
<accession>A0A1I8NZX3</accession>
<dbReference type="InterPro" id="IPR042406">
    <property type="entry name" value="VKORC1/VKORC1L1"/>
</dbReference>
<evidence type="ECO:0000259" key="13">
    <source>
        <dbReference type="SMART" id="SM00756"/>
    </source>
</evidence>
<dbReference type="PANTHER" id="PTHR14519:SF8">
    <property type="entry name" value="VITAMIN K EPOXIDE REDUCTASE COMPLEX SUBUNIT 1"/>
    <property type="match status" value="1"/>
</dbReference>
<keyword evidence="5" id="KW-0874">Quinone</keyword>
<keyword evidence="9 12" id="KW-0472">Membrane</keyword>
<keyword evidence="10" id="KW-1015">Disulfide bond</keyword>
<evidence type="ECO:0000313" key="15">
    <source>
        <dbReference type="Proteomes" id="UP000095300"/>
    </source>
</evidence>
<keyword evidence="8" id="KW-0560">Oxidoreductase</keyword>
<dbReference type="InterPro" id="IPR012932">
    <property type="entry name" value="VKOR"/>
</dbReference>
<feature type="transmembrane region" description="Helical" evidence="12">
    <location>
        <begin position="7"/>
        <end position="30"/>
    </location>
</feature>
<evidence type="ECO:0000313" key="14">
    <source>
        <dbReference type="EnsemblMetazoa" id="SCAU003585-PA"/>
    </source>
</evidence>
<dbReference type="EnsemblMetazoa" id="SCAU003585-RA">
    <property type="protein sequence ID" value="SCAU003585-PA"/>
    <property type="gene ID" value="SCAU003585"/>
</dbReference>
<comment type="similarity">
    <text evidence="2">Belongs to the VKOR family.</text>
</comment>
<evidence type="ECO:0000256" key="5">
    <source>
        <dbReference type="ARBA" id="ARBA00022719"/>
    </source>
</evidence>
<feature type="transmembrane region" description="Helical" evidence="12">
    <location>
        <begin position="129"/>
        <end position="148"/>
    </location>
</feature>
<evidence type="ECO:0000256" key="9">
    <source>
        <dbReference type="ARBA" id="ARBA00023136"/>
    </source>
</evidence>
<keyword evidence="11" id="KW-0676">Redox-active center</keyword>
<gene>
    <name evidence="14" type="primary">106088686</name>
</gene>
<dbReference type="VEuPathDB" id="VectorBase:SCAU003585"/>
<feature type="transmembrane region" description="Helical" evidence="12">
    <location>
        <begin position="103"/>
        <end position="123"/>
    </location>
</feature>
<feature type="transmembrane region" description="Helical" evidence="12">
    <location>
        <begin position="80"/>
        <end position="96"/>
    </location>
</feature>
<evidence type="ECO:0000256" key="12">
    <source>
        <dbReference type="SAM" id="Phobius"/>
    </source>
</evidence>
<name>A0A1I8NZX3_STOCA</name>
<dbReference type="Proteomes" id="UP000095300">
    <property type="component" value="Unassembled WGS sequence"/>
</dbReference>
<dbReference type="GO" id="GO:0047057">
    <property type="term" value="F:vitamin-K-epoxide reductase (warfarin-sensitive) activity"/>
    <property type="evidence" value="ECO:0007669"/>
    <property type="project" value="UniProtKB-EC"/>
</dbReference>
<dbReference type="GO" id="GO:0048038">
    <property type="term" value="F:quinone binding"/>
    <property type="evidence" value="ECO:0007669"/>
    <property type="project" value="UniProtKB-KW"/>
</dbReference>
<dbReference type="GO" id="GO:0042373">
    <property type="term" value="P:vitamin K metabolic process"/>
    <property type="evidence" value="ECO:0007669"/>
    <property type="project" value="InterPro"/>
</dbReference>
<protein>
    <recommendedName>
        <fullName evidence="3">vitamin-K-epoxide reductase (warfarin-sensitive)</fullName>
        <ecNumber evidence="3">1.17.4.4</ecNumber>
    </recommendedName>
</protein>
<dbReference type="EC" id="1.17.4.4" evidence="3"/>
<dbReference type="CDD" id="cd12917">
    <property type="entry name" value="VKOR_euk"/>
    <property type="match status" value="1"/>
</dbReference>
<feature type="domain" description="Vitamin K epoxide reductase" evidence="13">
    <location>
        <begin position="4"/>
        <end position="151"/>
    </location>
</feature>
<dbReference type="OrthoDB" id="17010at2759"/>
<evidence type="ECO:0000256" key="4">
    <source>
        <dbReference type="ARBA" id="ARBA00022692"/>
    </source>
</evidence>
<evidence type="ECO:0000256" key="7">
    <source>
        <dbReference type="ARBA" id="ARBA00022989"/>
    </source>
</evidence>
<keyword evidence="7 12" id="KW-1133">Transmembrane helix</keyword>
<dbReference type="InterPro" id="IPR038354">
    <property type="entry name" value="VKOR_sf"/>
</dbReference>
<dbReference type="GO" id="GO:0005789">
    <property type="term" value="C:endoplasmic reticulum membrane"/>
    <property type="evidence" value="ECO:0007669"/>
    <property type="project" value="UniProtKB-SubCell"/>
</dbReference>
<evidence type="ECO:0000256" key="6">
    <source>
        <dbReference type="ARBA" id="ARBA00022824"/>
    </source>
</evidence>